<organism evidence="3 4">
    <name type="scientific">Sphingobium herbicidovorans (strain ATCC 700291 / DSM 11019 / CCUG 56400 / KCTC 2939 / LMG 18315 / NBRC 16415 / MH)</name>
    <name type="common">Sphingomonas herbicidovorans</name>
    <dbReference type="NCBI Taxonomy" id="1219045"/>
    <lineage>
        <taxon>Bacteria</taxon>
        <taxon>Pseudomonadati</taxon>
        <taxon>Pseudomonadota</taxon>
        <taxon>Alphaproteobacteria</taxon>
        <taxon>Sphingomonadales</taxon>
        <taxon>Sphingomonadaceae</taxon>
        <taxon>Sphingobium</taxon>
    </lineage>
</organism>
<evidence type="ECO:0000256" key="1">
    <source>
        <dbReference type="SAM" id="MobiDB-lite"/>
    </source>
</evidence>
<keyword evidence="2" id="KW-0812">Transmembrane</keyword>
<feature type="transmembrane region" description="Helical" evidence="2">
    <location>
        <begin position="6"/>
        <end position="26"/>
    </location>
</feature>
<gene>
    <name evidence="3" type="ORF">BV98_000039</name>
</gene>
<sequence length="72" mass="8215">MDGSIWALVTIGGPILFGLVLIYVMMSNRRHRSPEEMARTEEATRELHRQLDAEDKYLDGEAPPPRNPPLKK</sequence>
<dbReference type="RefSeq" id="WP_231567898.1">
    <property type="nucleotide sequence ID" value="NZ_BCZD01000001.1"/>
</dbReference>
<feature type="compositionally biased region" description="Pro residues" evidence="1">
    <location>
        <begin position="62"/>
        <end position="72"/>
    </location>
</feature>
<dbReference type="STRING" id="76947.GCA_002080435_00983"/>
<feature type="region of interest" description="Disordered" evidence="1">
    <location>
        <begin position="31"/>
        <end position="72"/>
    </location>
</feature>
<dbReference type="AlphaFoldDB" id="A0A086PEH3"/>
<keyword evidence="2" id="KW-1133">Transmembrane helix</keyword>
<reference evidence="3" key="1">
    <citation type="submission" date="2014-08" db="EMBL/GenBank/DDBJ databases">
        <title>Draft genome sequences of Sphingobium herbicidovorans.</title>
        <authorList>
            <person name="Gan H.M."/>
            <person name="Gan H.Y."/>
            <person name="Savka M.A."/>
        </authorList>
    </citation>
    <scope>NUCLEOTIDE SEQUENCE [LARGE SCALE GENOMIC DNA]</scope>
    <source>
        <strain evidence="3">NBRC 16415</strain>
    </source>
</reference>
<evidence type="ECO:0000256" key="2">
    <source>
        <dbReference type="SAM" id="Phobius"/>
    </source>
</evidence>
<evidence type="ECO:0000313" key="4">
    <source>
        <dbReference type="Proteomes" id="UP000024284"/>
    </source>
</evidence>
<feature type="compositionally biased region" description="Basic and acidic residues" evidence="1">
    <location>
        <begin position="33"/>
        <end position="59"/>
    </location>
</feature>
<name>A0A086PEH3_SPHHM</name>
<accession>A0A086PEH3</accession>
<comment type="caution">
    <text evidence="3">The sequence shown here is derived from an EMBL/GenBank/DDBJ whole genome shotgun (WGS) entry which is preliminary data.</text>
</comment>
<evidence type="ECO:0000313" key="3">
    <source>
        <dbReference type="EMBL" id="KFG91791.1"/>
    </source>
</evidence>
<proteinExistence type="predicted"/>
<keyword evidence="2" id="KW-0472">Membrane</keyword>
<keyword evidence="4" id="KW-1185">Reference proteome</keyword>
<dbReference type="Proteomes" id="UP000024284">
    <property type="component" value="Unassembled WGS sequence"/>
</dbReference>
<dbReference type="PATRIC" id="fig|1219045.3.peg.38"/>
<protein>
    <submittedName>
        <fullName evidence="3">Uncharacterized protein</fullName>
    </submittedName>
</protein>
<dbReference type="eggNOG" id="ENOG5031C8U">
    <property type="taxonomic scope" value="Bacteria"/>
</dbReference>
<dbReference type="EMBL" id="JFZA02000001">
    <property type="protein sequence ID" value="KFG91791.1"/>
    <property type="molecule type" value="Genomic_DNA"/>
</dbReference>